<dbReference type="Proteomes" id="UP001628193">
    <property type="component" value="Unassembled WGS sequence"/>
</dbReference>
<keyword evidence="4" id="KW-1185">Reference proteome</keyword>
<gene>
    <name evidence="3" type="ORF">SIID45300_02554</name>
</gene>
<comment type="caution">
    <text evidence="3">The sequence shown here is derived from an EMBL/GenBank/DDBJ whole genome shotgun (WGS) entry which is preliminary data.</text>
</comment>
<dbReference type="PANTHER" id="PTHR30160">
    <property type="entry name" value="TETRAACYLDISACCHARIDE 4'-KINASE-RELATED"/>
    <property type="match status" value="1"/>
</dbReference>
<dbReference type="InterPro" id="IPR051199">
    <property type="entry name" value="LPS_LOS_Heptosyltrfase"/>
</dbReference>
<keyword evidence="1" id="KW-0328">Glycosyltransferase</keyword>
<reference evidence="3 4" key="2">
    <citation type="submission" date="2024-09" db="EMBL/GenBank/DDBJ databases">
        <title>Draft genome sequence of Candidatus Magnetaquicoccaceae bacterium FCR-1.</title>
        <authorList>
            <person name="Shimoshige H."/>
            <person name="Shimamura S."/>
            <person name="Taoka A."/>
            <person name="Kobayashi H."/>
            <person name="Maekawa T."/>
        </authorList>
    </citation>
    <scope>NUCLEOTIDE SEQUENCE [LARGE SCALE GENOMIC DNA]</scope>
    <source>
        <strain evidence="3 4">FCR-1</strain>
    </source>
</reference>
<dbReference type="InterPro" id="IPR002201">
    <property type="entry name" value="Glyco_trans_9"/>
</dbReference>
<dbReference type="Gene3D" id="3.40.50.2000">
    <property type="entry name" value="Glycogen Phosphorylase B"/>
    <property type="match status" value="2"/>
</dbReference>
<dbReference type="RefSeq" id="WP_420905888.1">
    <property type="nucleotide sequence ID" value="NZ_BAAFGK010000004.1"/>
</dbReference>
<proteinExistence type="predicted"/>
<reference evidence="3 4" key="1">
    <citation type="submission" date="2024-05" db="EMBL/GenBank/DDBJ databases">
        <authorList>
            <consortium name="Candidatus Magnetaquicoccaceae bacterium FCR-1 genome sequencing consortium"/>
            <person name="Shimoshige H."/>
            <person name="Shimamura S."/>
            <person name="Taoka A."/>
            <person name="Kobayashi H."/>
            <person name="Maekawa T."/>
        </authorList>
    </citation>
    <scope>NUCLEOTIDE SEQUENCE [LARGE SCALE GENOMIC DNA]</scope>
    <source>
        <strain evidence="3 4">FCR-1</strain>
    </source>
</reference>
<dbReference type="Pfam" id="PF01075">
    <property type="entry name" value="Glyco_transf_9"/>
    <property type="match status" value="1"/>
</dbReference>
<name>A0ABQ0CBD9_9PROT</name>
<accession>A0ABQ0CBD9</accession>
<dbReference type="EMBL" id="BAAFGK010000004">
    <property type="protein sequence ID" value="GAB0058209.1"/>
    <property type="molecule type" value="Genomic_DNA"/>
</dbReference>
<dbReference type="SUPFAM" id="SSF53756">
    <property type="entry name" value="UDP-Glycosyltransferase/glycogen phosphorylase"/>
    <property type="match status" value="1"/>
</dbReference>
<evidence type="ECO:0000256" key="1">
    <source>
        <dbReference type="ARBA" id="ARBA00022676"/>
    </source>
</evidence>
<organism evidence="3 4">
    <name type="scientific">Candidatus Magnetaquiglobus chichijimensis</name>
    <dbReference type="NCBI Taxonomy" id="3141448"/>
    <lineage>
        <taxon>Bacteria</taxon>
        <taxon>Pseudomonadati</taxon>
        <taxon>Pseudomonadota</taxon>
        <taxon>Magnetococcia</taxon>
        <taxon>Magnetococcales</taxon>
        <taxon>Candidatus Magnetaquicoccaceae</taxon>
        <taxon>Candidatus Magnetaquiglobus</taxon>
    </lineage>
</organism>
<evidence type="ECO:0000313" key="3">
    <source>
        <dbReference type="EMBL" id="GAB0058209.1"/>
    </source>
</evidence>
<keyword evidence="2" id="KW-0808">Transferase</keyword>
<protein>
    <submittedName>
        <fullName evidence="3">Uncharacterized protein</fullName>
    </submittedName>
</protein>
<evidence type="ECO:0000313" key="4">
    <source>
        <dbReference type="Proteomes" id="UP001628193"/>
    </source>
</evidence>
<evidence type="ECO:0000256" key="2">
    <source>
        <dbReference type="ARBA" id="ARBA00022679"/>
    </source>
</evidence>
<sequence>MQAPPSFLVIQVSRIGDSLFVTPTLRALAEQFPDAILDILAHPKRAEIFAHLPFVRHVRGVTPRTAWMRGWFHKPVYDYSLVYGFDASLIKLGLRLARETIAFRQADPELNRRLAHLIEPPPFQSEHAIWQLTHHAEPLGVTTTNPRIAYGVTLKERLEAERRLAPLRTHGPLIGIQPRSFPTKPYRDWPLAHFIALCQQIRHQIPQARFLVFGGPDDRTHNQPLVANLGDAGQDLSGRLSLRATGAIMSCLDLYIGVDTGPTHLMSAFDIPMVLFYHCLSGPEMTGPLDHPRCRFLTLRPRDGHCDASHSLGEIPVAAAWQEIRELLGINS</sequence>
<dbReference type="CDD" id="cd03789">
    <property type="entry name" value="GT9_LPS_heptosyltransferase"/>
    <property type="match status" value="1"/>
</dbReference>